<proteinExistence type="inferred from homology"/>
<protein>
    <submittedName>
        <fullName evidence="5">BTAD domain-containing putative transcriptional regulator</fullName>
    </submittedName>
</protein>
<keyword evidence="6" id="KW-1185">Reference proteome</keyword>
<dbReference type="PROSITE" id="PS51755">
    <property type="entry name" value="OMPR_PHOB"/>
    <property type="match status" value="1"/>
</dbReference>
<dbReference type="PANTHER" id="PTHR35807">
    <property type="entry name" value="TRANSCRIPTIONAL REGULATOR REDD-RELATED"/>
    <property type="match status" value="1"/>
</dbReference>
<accession>A0ABU5KBI6</accession>
<comment type="caution">
    <text evidence="5">The sequence shown here is derived from an EMBL/GenBank/DDBJ whole genome shotgun (WGS) entry which is preliminary data.</text>
</comment>
<evidence type="ECO:0000256" key="3">
    <source>
        <dbReference type="PROSITE-ProRule" id="PRU01091"/>
    </source>
</evidence>
<organism evidence="5 6">
    <name type="scientific">Nocardioides renjunii</name>
    <dbReference type="NCBI Taxonomy" id="3095075"/>
    <lineage>
        <taxon>Bacteria</taxon>
        <taxon>Bacillati</taxon>
        <taxon>Actinomycetota</taxon>
        <taxon>Actinomycetes</taxon>
        <taxon>Propionibacteriales</taxon>
        <taxon>Nocardioidaceae</taxon>
        <taxon>Nocardioides</taxon>
    </lineage>
</organism>
<dbReference type="RefSeq" id="WP_322424324.1">
    <property type="nucleotide sequence ID" value="NZ_JAXQPW010000002.1"/>
</dbReference>
<feature type="domain" description="OmpR/PhoB-type" evidence="4">
    <location>
        <begin position="747"/>
        <end position="858"/>
    </location>
</feature>
<dbReference type="EMBL" id="JAXQPW010000002">
    <property type="protein sequence ID" value="MDZ5662228.1"/>
    <property type="molecule type" value="Genomic_DNA"/>
</dbReference>
<dbReference type="Gene3D" id="1.10.10.10">
    <property type="entry name" value="Winged helix-like DNA-binding domain superfamily/Winged helix DNA-binding domain"/>
    <property type="match status" value="1"/>
</dbReference>
<dbReference type="SMART" id="SM00862">
    <property type="entry name" value="Trans_reg_C"/>
    <property type="match status" value="1"/>
</dbReference>
<dbReference type="InterPro" id="IPR036388">
    <property type="entry name" value="WH-like_DNA-bd_sf"/>
</dbReference>
<dbReference type="InterPro" id="IPR011990">
    <property type="entry name" value="TPR-like_helical_dom_sf"/>
</dbReference>
<dbReference type="Pfam" id="PF03704">
    <property type="entry name" value="BTAD"/>
    <property type="match status" value="1"/>
</dbReference>
<dbReference type="InterPro" id="IPR005158">
    <property type="entry name" value="BTAD"/>
</dbReference>
<evidence type="ECO:0000313" key="5">
    <source>
        <dbReference type="EMBL" id="MDZ5662228.1"/>
    </source>
</evidence>
<evidence type="ECO:0000256" key="2">
    <source>
        <dbReference type="ARBA" id="ARBA00023125"/>
    </source>
</evidence>
<dbReference type="SMART" id="SM01043">
    <property type="entry name" value="BTAD"/>
    <property type="match status" value="1"/>
</dbReference>
<reference evidence="5 6" key="1">
    <citation type="submission" date="2023-11" db="EMBL/GenBank/DDBJ databases">
        <title>Novel species in genus Nocardioides.</title>
        <authorList>
            <person name="Zhou H."/>
        </authorList>
    </citation>
    <scope>NUCLEOTIDE SEQUENCE [LARGE SCALE GENOMIC DNA]</scope>
    <source>
        <strain evidence="5 6">S-58</strain>
    </source>
</reference>
<dbReference type="Proteomes" id="UP001291999">
    <property type="component" value="Unassembled WGS sequence"/>
</dbReference>
<evidence type="ECO:0000259" key="4">
    <source>
        <dbReference type="PROSITE" id="PS51755"/>
    </source>
</evidence>
<dbReference type="InterPro" id="IPR016032">
    <property type="entry name" value="Sig_transdc_resp-reg_C-effctor"/>
</dbReference>
<name>A0ABU5KBI6_9ACTN</name>
<gene>
    <name evidence="5" type="ORF">SFC79_10670</name>
</gene>
<feature type="DNA-binding region" description="OmpR/PhoB-type" evidence="3">
    <location>
        <begin position="747"/>
        <end position="858"/>
    </location>
</feature>
<dbReference type="Pfam" id="PF00486">
    <property type="entry name" value="Trans_reg_C"/>
    <property type="match status" value="1"/>
</dbReference>
<evidence type="ECO:0000256" key="1">
    <source>
        <dbReference type="ARBA" id="ARBA00005820"/>
    </source>
</evidence>
<comment type="similarity">
    <text evidence="1">Belongs to the AfsR/DnrI/RedD regulatory family.</text>
</comment>
<dbReference type="SUPFAM" id="SSF46894">
    <property type="entry name" value="C-terminal effector domain of the bipartite response regulators"/>
    <property type="match status" value="1"/>
</dbReference>
<dbReference type="Pfam" id="PF13181">
    <property type="entry name" value="TPR_8"/>
    <property type="match status" value="1"/>
</dbReference>
<keyword evidence="2 3" id="KW-0238">DNA-binding</keyword>
<dbReference type="SMART" id="SM00028">
    <property type="entry name" value="TPR"/>
    <property type="match status" value="4"/>
</dbReference>
<dbReference type="InterPro" id="IPR001867">
    <property type="entry name" value="OmpR/PhoB-type_DNA-bd"/>
</dbReference>
<dbReference type="Gene3D" id="1.25.40.10">
    <property type="entry name" value="Tetratricopeptide repeat domain"/>
    <property type="match status" value="2"/>
</dbReference>
<sequence length="1005" mass="106262">MGIETARDRDGLVRLIVAAAGYGKSAALEIACPADGLVAPATSLLDGDLPAVSFLGVDDVDRLDAHDQPRLAHRLGQVPPSVTLMLASRTPVAAAALAQLRGPVFRSGPADLALGEYRVARVLEEEYAIDDPEAASAVVEATDGWPALVHFAGDVLRRDPTADIVEHLARAGSGCAGWVDAHVAALLPPGTASLLGTLFRLGPAVPGVMTALVDAVPGPRANDPEAVLRELEETGLVVRRPGLDRSGPPTVVPVVGACLADRAAAVPGEVLERVARAYEEEGLWLSALRAWTTAGDERAVIALATEHGRLLARGGHPDEVAELLAAATDPSVLLVRAEALRLAGDTEAGRRILRPLLEQSRGTDLPPGLATCLAGCLYTEGDHRAALAALDRVPDVGAGSGIVRVEWLAARAQVLSMLGGRGAAADVAAQALREAVEDGTPGALAAAHLAASRVSTGTRKELHLDRALRHAVEAGDLATAAGVRVNQAHLLLAGARFLEAARVGRDAVRLCTLAGGSGRLPAAMHNLGEALMRIGDYGEAAWQYRRGVAVSSRLGAGRAGLGLLGIGEIHRELGRDEQARAAYGEAVDLATATGELQVLVPALAGLARLEAGHGDDRAMATATRAVELATPALLPFALLGLGWTAVSLEQWPVARDAVERAVRESRDQAAADLLAESLELAAAVETDPHRSRMLLNEALSIWSAGGATPACARVQVELGRLVGADATARATARDAANTLRRLGVPESRVLHGAGSSDRAIRVRVLGRFRVSVQGRVVPLQKWRSRQARTLLKVLVAHRGRPVSRERLCELLWPDDDPVRTPHRLSVLLSTVRTVLDPDKAWPAEQFVASDGRGLWLNLDTVSVDVEDYLTDADEAASLLQEGRAEAALLVLADLDRRHPGQALEDEADEAWAAPLREEVRIAQLRTLRRLATTLGRLGRAAQAQDTLVRLLAIEPFDEQVHRLLVRSLAGSGRHGEAERAFDRWREAMIMIGAPPPERGPRLTDV</sequence>
<evidence type="ECO:0000313" key="6">
    <source>
        <dbReference type="Proteomes" id="UP001291999"/>
    </source>
</evidence>
<dbReference type="InterPro" id="IPR019734">
    <property type="entry name" value="TPR_rpt"/>
</dbReference>
<dbReference type="InterPro" id="IPR051677">
    <property type="entry name" value="AfsR-DnrI-RedD_regulator"/>
</dbReference>
<dbReference type="SUPFAM" id="SSF48452">
    <property type="entry name" value="TPR-like"/>
    <property type="match status" value="3"/>
</dbReference>